<proteinExistence type="predicted"/>
<name>A0AAV5LK69_9ROSI</name>
<dbReference type="AlphaFoldDB" id="A0AAV5LK69"/>
<dbReference type="Proteomes" id="UP001054252">
    <property type="component" value="Unassembled WGS sequence"/>
</dbReference>
<sequence length="59" mass="6358">MIAFALLIAPLPMVAASVYINANNSNSSLKQDKSTLSPFPLLMNRVSKLAHGDGLMQQK</sequence>
<evidence type="ECO:0000313" key="3">
    <source>
        <dbReference type="Proteomes" id="UP001054252"/>
    </source>
</evidence>
<accession>A0AAV5LK69</accession>
<organism evidence="2 3">
    <name type="scientific">Rubroshorea leprosula</name>
    <dbReference type="NCBI Taxonomy" id="152421"/>
    <lineage>
        <taxon>Eukaryota</taxon>
        <taxon>Viridiplantae</taxon>
        <taxon>Streptophyta</taxon>
        <taxon>Embryophyta</taxon>
        <taxon>Tracheophyta</taxon>
        <taxon>Spermatophyta</taxon>
        <taxon>Magnoliopsida</taxon>
        <taxon>eudicotyledons</taxon>
        <taxon>Gunneridae</taxon>
        <taxon>Pentapetalae</taxon>
        <taxon>rosids</taxon>
        <taxon>malvids</taxon>
        <taxon>Malvales</taxon>
        <taxon>Dipterocarpaceae</taxon>
        <taxon>Rubroshorea</taxon>
    </lineage>
</organism>
<reference evidence="2 3" key="1">
    <citation type="journal article" date="2021" name="Commun. Biol.">
        <title>The genome of Shorea leprosula (Dipterocarpaceae) highlights the ecological relevance of drought in aseasonal tropical rainforests.</title>
        <authorList>
            <person name="Ng K.K.S."/>
            <person name="Kobayashi M.J."/>
            <person name="Fawcett J.A."/>
            <person name="Hatakeyama M."/>
            <person name="Paape T."/>
            <person name="Ng C.H."/>
            <person name="Ang C.C."/>
            <person name="Tnah L.H."/>
            <person name="Lee C.T."/>
            <person name="Nishiyama T."/>
            <person name="Sese J."/>
            <person name="O'Brien M.J."/>
            <person name="Copetti D."/>
            <person name="Mohd Noor M.I."/>
            <person name="Ong R.C."/>
            <person name="Putra M."/>
            <person name="Sireger I.Z."/>
            <person name="Indrioko S."/>
            <person name="Kosugi Y."/>
            <person name="Izuno A."/>
            <person name="Isagi Y."/>
            <person name="Lee S.L."/>
            <person name="Shimizu K.K."/>
        </authorList>
    </citation>
    <scope>NUCLEOTIDE SEQUENCE [LARGE SCALE GENOMIC DNA]</scope>
    <source>
        <strain evidence="2">214</strain>
    </source>
</reference>
<feature type="signal peptide" evidence="1">
    <location>
        <begin position="1"/>
        <end position="16"/>
    </location>
</feature>
<feature type="chain" id="PRO_5043439456" evidence="1">
    <location>
        <begin position="17"/>
        <end position="59"/>
    </location>
</feature>
<evidence type="ECO:0000256" key="1">
    <source>
        <dbReference type="SAM" id="SignalP"/>
    </source>
</evidence>
<gene>
    <name evidence="2" type="ORF">SLEP1_g45275</name>
</gene>
<dbReference type="EMBL" id="BPVZ01000121">
    <property type="protein sequence ID" value="GKV37218.1"/>
    <property type="molecule type" value="Genomic_DNA"/>
</dbReference>
<comment type="caution">
    <text evidence="2">The sequence shown here is derived from an EMBL/GenBank/DDBJ whole genome shotgun (WGS) entry which is preliminary data.</text>
</comment>
<keyword evidence="1" id="KW-0732">Signal</keyword>
<protein>
    <submittedName>
        <fullName evidence="2">Uncharacterized protein</fullName>
    </submittedName>
</protein>
<keyword evidence="3" id="KW-1185">Reference proteome</keyword>
<evidence type="ECO:0000313" key="2">
    <source>
        <dbReference type="EMBL" id="GKV37218.1"/>
    </source>
</evidence>